<protein>
    <submittedName>
        <fullName evidence="6">NACHT and WD repeat domain-containing protein 2 isoform X1</fullName>
    </submittedName>
</protein>
<evidence type="ECO:0000259" key="3">
    <source>
        <dbReference type="Pfam" id="PF24883"/>
    </source>
</evidence>
<dbReference type="STRING" id="7998.ENSIPUP00000008235"/>
<dbReference type="OrthoDB" id="2325716at2759"/>
<dbReference type="InterPro" id="IPR015943">
    <property type="entry name" value="WD40/YVTN_repeat-like_dom_sf"/>
</dbReference>
<dbReference type="InterPro" id="IPR036322">
    <property type="entry name" value="WD40_repeat_dom_sf"/>
</dbReference>
<dbReference type="Proteomes" id="UP000221080">
    <property type="component" value="Chromosome 4"/>
</dbReference>
<dbReference type="PANTHER" id="PTHR19871">
    <property type="entry name" value="BETA TRANSDUCIN-RELATED PROTEIN"/>
    <property type="match status" value="1"/>
</dbReference>
<dbReference type="InterPro" id="IPR027417">
    <property type="entry name" value="P-loop_NTPase"/>
</dbReference>
<evidence type="ECO:0000313" key="5">
    <source>
        <dbReference type="Proteomes" id="UP000221080"/>
    </source>
</evidence>
<dbReference type="SUPFAM" id="SSF50978">
    <property type="entry name" value="WD40 repeat-like"/>
    <property type="match status" value="1"/>
</dbReference>
<dbReference type="KEGG" id="ipu:108264850"/>
<dbReference type="SUPFAM" id="SSF52540">
    <property type="entry name" value="P-loop containing nucleoside triphosphate hydrolases"/>
    <property type="match status" value="1"/>
</dbReference>
<dbReference type="Gene3D" id="2.130.10.10">
    <property type="entry name" value="YVTN repeat-like/Quinoprotein amine dehydrogenase"/>
    <property type="match status" value="2"/>
</dbReference>
<dbReference type="Pfam" id="PF24883">
    <property type="entry name" value="NPHP3_N"/>
    <property type="match status" value="1"/>
</dbReference>
<reference evidence="5" key="1">
    <citation type="journal article" date="2016" name="Nat. Commun.">
        <title>The channel catfish genome sequence provides insights into the evolution of scale formation in teleosts.</title>
        <authorList>
            <person name="Liu Z."/>
            <person name="Liu S."/>
            <person name="Yao J."/>
            <person name="Bao L."/>
            <person name="Zhang J."/>
            <person name="Li Y."/>
            <person name="Jiang C."/>
            <person name="Sun L."/>
            <person name="Wang R."/>
            <person name="Zhang Y."/>
            <person name="Zhou T."/>
            <person name="Zeng Q."/>
            <person name="Fu Q."/>
            <person name="Gao S."/>
            <person name="Li N."/>
            <person name="Koren S."/>
            <person name="Jiang Y."/>
            <person name="Zimin A."/>
            <person name="Xu P."/>
            <person name="Phillippy A.M."/>
            <person name="Geng X."/>
            <person name="Song L."/>
            <person name="Sun F."/>
            <person name="Li C."/>
            <person name="Wang X."/>
            <person name="Chen A."/>
            <person name="Jin Y."/>
            <person name="Yuan Z."/>
            <person name="Yang Y."/>
            <person name="Tan S."/>
            <person name="Peatman E."/>
            <person name="Lu J."/>
            <person name="Qin Z."/>
            <person name="Dunham R."/>
            <person name="Li Z."/>
            <person name="Sonstegard T."/>
            <person name="Feng J."/>
            <person name="Danzmann R.G."/>
            <person name="Schroeder S."/>
            <person name="Scheffler B."/>
            <person name="Duke M.V."/>
            <person name="Ballard L."/>
            <person name="Kucuktas H."/>
            <person name="Kaltenboeck L."/>
            <person name="Liu H."/>
            <person name="Armbruster J."/>
            <person name="Xie Y."/>
            <person name="Kirby M.L."/>
            <person name="Tian Y."/>
            <person name="Flanagan M.E."/>
            <person name="Mu W."/>
            <person name="Waldbieser G.C."/>
        </authorList>
    </citation>
    <scope>NUCLEOTIDE SEQUENCE [LARGE SCALE GENOMIC DNA]</scope>
    <source>
        <strain evidence="5">SDA103</strain>
    </source>
</reference>
<keyword evidence="2" id="KW-0677">Repeat</keyword>
<dbReference type="InterPro" id="IPR052752">
    <property type="entry name" value="NACHT-WD_repeat"/>
</dbReference>
<evidence type="ECO:0000256" key="1">
    <source>
        <dbReference type="ARBA" id="ARBA00022574"/>
    </source>
</evidence>
<keyword evidence="1" id="KW-0853">WD repeat</keyword>
<dbReference type="SUPFAM" id="SSF69322">
    <property type="entry name" value="Tricorn protease domain 2"/>
    <property type="match status" value="1"/>
</dbReference>
<feature type="domain" description="NWD1/2-like winged helix-turn-helix" evidence="4">
    <location>
        <begin position="568"/>
        <end position="673"/>
    </location>
</feature>
<feature type="domain" description="Nephrocystin 3-like N-terminal" evidence="3">
    <location>
        <begin position="331"/>
        <end position="467"/>
    </location>
</feature>
<evidence type="ECO:0000259" key="4">
    <source>
        <dbReference type="Pfam" id="PF25469"/>
    </source>
</evidence>
<name>A0A2D0QVC6_ICTPU</name>
<dbReference type="RefSeq" id="XP_017322264.2">
    <property type="nucleotide sequence ID" value="XM_017466775.3"/>
</dbReference>
<dbReference type="Gene3D" id="3.40.50.300">
    <property type="entry name" value="P-loop containing nucleotide triphosphate hydrolases"/>
    <property type="match status" value="1"/>
</dbReference>
<sequence>MACVKIYLCSNPDDSVTERKVLREHVFPKIRDHCRRTHGVDFRVIDPYEEPNPDKWPTQQVRLQLIEDCRQNSLGPFFVSLVGSQYGAACLPEQVELSEYLTVLRVCQEMGFSSEVLENCYRRDENTIPPSFCLLSQHEHDQYNSQLGQKIDKNVWNDLLAKGRKTLNDVITQSLLEGSIDQENAQKYFRSGLENDLRFALDGQSGADIKRCLCYVYKTGKRAGQRKKGNEPYSEHQALRLSQLCDNFLPDLVRTHQALIYTSTSNNSECDDKQSYTEELSHQLHSDLVGLIDQSIVKERDQIHHSFSQQRNLCHILSTLYRIERAEVSQIRAYLEQDAQYPLILTGGPCTGKSVLLAHCASQIQAWMKDQNPVVIAHFVDFNSSLKQILSSICQQIALCHSQQYNTCLKDISQLKETFNNLLTTNSPNLLILIIDGLDQMPDTHTPLDLTWLPKNLPCNVKLLISSTPTKSGFLSAIKTYYQESSLFIDLQPVNSKSCSQMLTTLLLACNRKITSGQQMYVNQAFKKCDLPLYVELLYRQVCYWRSDLEITPDTLVPGVHTNIGLFLDKLEEKHGKVIVARSLEYLTLSRFGLTEAELTDILSCDDEVLLPFLPADDYAPYKLRVPEVVVERLLLDLRGFLKSQNILGTQTMFWVSRHFVLVIRKRYLGLDNQQKIHSLIANYFSGRWAYGTAKPLLIAASTSQNAMPMKIYADRQVPGQPWTFQPFRSIVTRSGSSECAHPNLRKLQELPFHLLGSGTIEELVRVLMSQEFLNAMFCAMLVDELVFWLEKTSQIVFSRELRLLISVLRSSPCLVKNCSADLALVMQVKLFPFFKVLPKLKESVNQAGHDGKMGSPGVNMVLCPTPSVPATHWVLPAVEVSPITRAAVSQSGYVVVIQNNGSAWVWNGTDSDGYKIPQSSELQFTDVRCSANVFILSTDSGNFLSLDMDAPLYLQQLQIQHSEGPLKGIEGVLMSSGKTFIFSKKSNSVSVFAEGTEIAPVQCSYDITCMSSCDGHMICCGQNEGTVSIFDTHSGNLLASFICSLGTALCDLILHKNEATITCIDCTGSVFVWDLKDINKPIFITKRLSCNKKEVLNIDHIESNLLICKRQQIQIIQGHLLAVEEQFNAPRSKTFVQAILDHDAHFIIALMENCPFLLVWNWVSGQCLLNLDIRSSQAFKLIKFRDTYLTAVTSTGIVSWDMDLISVAASTPKSSGKVMKVIVEPDEEHFYTTDGSEMVWKWIVLGGKVVGHMLHHGPVESLTLSADSVYMVTIASGDIYVWNTSTHENIHRIHGSQASRTLITPKGHFAVSLSETGPSKVWKLYNGHVVCSIHHHLRDAVITSESTFILGINKGALLAVSLWSGYVSKRFYTSDWSNVAVFHTLSDYPDYVIVITNSGALYSWKLTEDTICHQFQFSECFEYPPQFFMLSSDGCYGIISVVGSKINILDVCQGKLCSLNAEGPVCQPLVDISGKYAVYICSSSVRCQNYSCDLHTKQILVIIRVTDGKTVSKFYLCKNATALTLSEKLCVYIGFEDGAVGVYAINDTEVGYSSANAKYQSTELVCPFDEPVLWLPLATPNLTWAELL</sequence>
<dbReference type="InterPro" id="IPR057588">
    <property type="entry name" value="NWD1/2-like_WH"/>
</dbReference>
<keyword evidence="5" id="KW-1185">Reference proteome</keyword>
<dbReference type="InterPro" id="IPR056884">
    <property type="entry name" value="NPHP3-like_N"/>
</dbReference>
<evidence type="ECO:0000256" key="2">
    <source>
        <dbReference type="ARBA" id="ARBA00022737"/>
    </source>
</evidence>
<accession>A0A2D0QVC6</accession>
<evidence type="ECO:0000313" key="6">
    <source>
        <dbReference type="RefSeq" id="XP_017322264.2"/>
    </source>
</evidence>
<reference evidence="6" key="2">
    <citation type="submission" date="2025-08" db="UniProtKB">
        <authorList>
            <consortium name="RefSeq"/>
        </authorList>
    </citation>
    <scope>IDENTIFICATION</scope>
    <source>
        <tissue evidence="6">Blood</tissue>
    </source>
</reference>
<dbReference type="GeneID" id="108264850"/>
<proteinExistence type="predicted"/>
<dbReference type="Pfam" id="PF25469">
    <property type="entry name" value="WHD_NWD1"/>
    <property type="match status" value="1"/>
</dbReference>
<organism evidence="5 6">
    <name type="scientific">Ictalurus punctatus</name>
    <name type="common">Channel catfish</name>
    <name type="synonym">Silurus punctatus</name>
    <dbReference type="NCBI Taxonomy" id="7998"/>
    <lineage>
        <taxon>Eukaryota</taxon>
        <taxon>Metazoa</taxon>
        <taxon>Chordata</taxon>
        <taxon>Craniata</taxon>
        <taxon>Vertebrata</taxon>
        <taxon>Euteleostomi</taxon>
        <taxon>Actinopterygii</taxon>
        <taxon>Neopterygii</taxon>
        <taxon>Teleostei</taxon>
        <taxon>Ostariophysi</taxon>
        <taxon>Siluriformes</taxon>
        <taxon>Ictaluridae</taxon>
        <taxon>Ictalurus</taxon>
    </lineage>
</organism>
<dbReference type="PANTHER" id="PTHR19871:SF29">
    <property type="entry name" value="NACHT AND WD REPEAT DOMAIN-CONTAINING PROTEIN 2-LIKE"/>
    <property type="match status" value="1"/>
</dbReference>
<gene>
    <name evidence="6" type="primary">LOC108264850</name>
</gene>